<keyword evidence="12" id="KW-1185">Reference proteome</keyword>
<protein>
    <recommendedName>
        <fullName evidence="1">non-specific serine/threonine protein kinase</fullName>
        <ecNumber evidence="1">2.7.11.1</ecNumber>
    </recommendedName>
</protein>
<evidence type="ECO:0000313" key="11">
    <source>
        <dbReference type="EMBL" id="SNS11157.1"/>
    </source>
</evidence>
<keyword evidence="5" id="KW-0418">Kinase</keyword>
<dbReference type="EC" id="2.7.11.1" evidence="1"/>
<keyword evidence="9" id="KW-1133">Transmembrane helix</keyword>
<feature type="transmembrane region" description="Helical" evidence="9">
    <location>
        <begin position="162"/>
        <end position="185"/>
    </location>
</feature>
<keyword evidence="3" id="KW-0808">Transferase</keyword>
<evidence type="ECO:0000259" key="10">
    <source>
        <dbReference type="Pfam" id="PF01163"/>
    </source>
</evidence>
<keyword evidence="2" id="KW-0723">Serine/threonine-protein kinase</keyword>
<gene>
    <name evidence="11" type="ORF">SAMN04488107_1421</name>
</gene>
<evidence type="ECO:0000256" key="3">
    <source>
        <dbReference type="ARBA" id="ARBA00022679"/>
    </source>
</evidence>
<name>A0A239BT18_9ACTN</name>
<evidence type="ECO:0000256" key="6">
    <source>
        <dbReference type="ARBA" id="ARBA00022840"/>
    </source>
</evidence>
<dbReference type="Proteomes" id="UP000198386">
    <property type="component" value="Unassembled WGS sequence"/>
</dbReference>
<dbReference type="AlphaFoldDB" id="A0A239BT18"/>
<evidence type="ECO:0000256" key="4">
    <source>
        <dbReference type="ARBA" id="ARBA00022741"/>
    </source>
</evidence>
<organism evidence="11 12">
    <name type="scientific">Geodermatophilus saharensis</name>
    <dbReference type="NCBI Taxonomy" id="1137994"/>
    <lineage>
        <taxon>Bacteria</taxon>
        <taxon>Bacillati</taxon>
        <taxon>Actinomycetota</taxon>
        <taxon>Actinomycetes</taxon>
        <taxon>Geodermatophilales</taxon>
        <taxon>Geodermatophilaceae</taxon>
        <taxon>Geodermatophilus</taxon>
    </lineage>
</organism>
<comment type="catalytic activity">
    <reaction evidence="7">
        <text>L-threonyl-[protein] + ATP = O-phospho-L-threonyl-[protein] + ADP + H(+)</text>
        <dbReference type="Rhea" id="RHEA:46608"/>
        <dbReference type="Rhea" id="RHEA-COMP:11060"/>
        <dbReference type="Rhea" id="RHEA-COMP:11605"/>
        <dbReference type="ChEBI" id="CHEBI:15378"/>
        <dbReference type="ChEBI" id="CHEBI:30013"/>
        <dbReference type="ChEBI" id="CHEBI:30616"/>
        <dbReference type="ChEBI" id="CHEBI:61977"/>
        <dbReference type="ChEBI" id="CHEBI:456216"/>
        <dbReference type="EC" id="2.7.11.1"/>
    </reaction>
</comment>
<dbReference type="Pfam" id="PF01163">
    <property type="entry name" value="RIO1"/>
    <property type="match status" value="1"/>
</dbReference>
<dbReference type="SUPFAM" id="SSF56112">
    <property type="entry name" value="Protein kinase-like (PK-like)"/>
    <property type="match status" value="1"/>
</dbReference>
<feature type="transmembrane region" description="Helical" evidence="9">
    <location>
        <begin position="70"/>
        <end position="88"/>
    </location>
</feature>
<accession>A0A239BT18</accession>
<evidence type="ECO:0000256" key="2">
    <source>
        <dbReference type="ARBA" id="ARBA00022527"/>
    </source>
</evidence>
<keyword evidence="9" id="KW-0472">Membrane</keyword>
<reference evidence="12" key="1">
    <citation type="submission" date="2017-06" db="EMBL/GenBank/DDBJ databases">
        <authorList>
            <person name="Varghese N."/>
            <person name="Submissions S."/>
        </authorList>
    </citation>
    <scope>NUCLEOTIDE SEQUENCE [LARGE SCALE GENOMIC DNA]</scope>
    <source>
        <strain evidence="12">DSM 45423</strain>
    </source>
</reference>
<keyword evidence="4" id="KW-0547">Nucleotide-binding</keyword>
<proteinExistence type="predicted"/>
<evidence type="ECO:0000256" key="9">
    <source>
        <dbReference type="SAM" id="Phobius"/>
    </source>
</evidence>
<keyword evidence="9" id="KW-0812">Transmembrane</keyword>
<dbReference type="InterPro" id="IPR018934">
    <property type="entry name" value="RIO_dom"/>
</dbReference>
<feature type="transmembrane region" description="Helical" evidence="9">
    <location>
        <begin position="44"/>
        <end position="63"/>
    </location>
</feature>
<dbReference type="EMBL" id="FZOH01000002">
    <property type="protein sequence ID" value="SNS11157.1"/>
    <property type="molecule type" value="Genomic_DNA"/>
</dbReference>
<evidence type="ECO:0000256" key="1">
    <source>
        <dbReference type="ARBA" id="ARBA00012513"/>
    </source>
</evidence>
<evidence type="ECO:0000313" key="12">
    <source>
        <dbReference type="Proteomes" id="UP000198386"/>
    </source>
</evidence>
<evidence type="ECO:0000256" key="5">
    <source>
        <dbReference type="ARBA" id="ARBA00022777"/>
    </source>
</evidence>
<dbReference type="GO" id="GO:0005524">
    <property type="term" value="F:ATP binding"/>
    <property type="evidence" value="ECO:0007669"/>
    <property type="project" value="UniProtKB-KW"/>
</dbReference>
<evidence type="ECO:0000256" key="8">
    <source>
        <dbReference type="ARBA" id="ARBA00048679"/>
    </source>
</evidence>
<feature type="transmembrane region" description="Helical" evidence="9">
    <location>
        <begin position="110"/>
        <end position="130"/>
    </location>
</feature>
<dbReference type="InterPro" id="IPR011009">
    <property type="entry name" value="Kinase-like_dom_sf"/>
</dbReference>
<dbReference type="Gene3D" id="1.10.510.10">
    <property type="entry name" value="Transferase(Phosphotransferase) domain 1"/>
    <property type="match status" value="1"/>
</dbReference>
<dbReference type="GO" id="GO:0004674">
    <property type="term" value="F:protein serine/threonine kinase activity"/>
    <property type="evidence" value="ECO:0007669"/>
    <property type="project" value="UniProtKB-KW"/>
</dbReference>
<feature type="transmembrane region" description="Helical" evidence="9">
    <location>
        <begin position="137"/>
        <end position="156"/>
    </location>
</feature>
<feature type="transmembrane region" description="Helical" evidence="9">
    <location>
        <begin position="481"/>
        <end position="502"/>
    </location>
</feature>
<feature type="domain" description="RIO-type" evidence="10">
    <location>
        <begin position="281"/>
        <end position="386"/>
    </location>
</feature>
<keyword evidence="6" id="KW-0067">ATP-binding</keyword>
<comment type="catalytic activity">
    <reaction evidence="8">
        <text>L-seryl-[protein] + ATP = O-phospho-L-seryl-[protein] + ADP + H(+)</text>
        <dbReference type="Rhea" id="RHEA:17989"/>
        <dbReference type="Rhea" id="RHEA-COMP:9863"/>
        <dbReference type="Rhea" id="RHEA-COMP:11604"/>
        <dbReference type="ChEBI" id="CHEBI:15378"/>
        <dbReference type="ChEBI" id="CHEBI:29999"/>
        <dbReference type="ChEBI" id="CHEBI:30616"/>
        <dbReference type="ChEBI" id="CHEBI:83421"/>
        <dbReference type="ChEBI" id="CHEBI:456216"/>
        <dbReference type="EC" id="2.7.11.1"/>
    </reaction>
</comment>
<sequence length="508" mass="54443">MVAAAVVLLVLADRPGGLLGVDRAVAELAGPAERHPRAAELARIGAVLGYRCLWVPTALVLVWTARWRHLLVYLGTISVVAGIAQLAAGEGVFVRAVRAEVTGTPAAVELSAWPVVVLATVSVATLHVLTPSGRARWWGWVAVAALLTTAVVPRVSLGLDGASVALAAVALGVGTAALVCTVLAPEDAFPVAWHRRVAAHLALDAARTARVRAAVLEQLGVDVLAVEPYRLDGSAGSTPCRLVLASGPPGALFAKLYSTTHLRSDRWYKLLRVLRFGRLEDEAPFASVRRLVEHEDYMLRLLRDGGVRVPEPMGVVEVVPGREYLLVTELVPRTVEIRRSAPADAVVDDLLRQVRLLWSAGAAHRDLKPSNVLVQDGERVVLVDVSFGELRPSRWRQAADLGNALLTCALVAGPDRVLDRARRQFTDAELAEAVATTSSLTLPTQLRRMLAEDGRDLVGRLREQLPPHPRIRVQRWSARRLLLAVATGGGAVLAAVLVVLNLRAGGLL</sequence>
<evidence type="ECO:0000256" key="7">
    <source>
        <dbReference type="ARBA" id="ARBA00047899"/>
    </source>
</evidence>